<reference evidence="5 6" key="1">
    <citation type="submission" date="2024-03" db="EMBL/GenBank/DDBJ databases">
        <title>Genome-scale model development and genomic sequencing of the oleaginous clade Lipomyces.</title>
        <authorList>
            <consortium name="Lawrence Berkeley National Laboratory"/>
            <person name="Czajka J.J."/>
            <person name="Han Y."/>
            <person name="Kim J."/>
            <person name="Mondo S.J."/>
            <person name="Hofstad B.A."/>
            <person name="Robles A."/>
            <person name="Haridas S."/>
            <person name="Riley R."/>
            <person name="LaButti K."/>
            <person name="Pangilinan J."/>
            <person name="Andreopoulos W."/>
            <person name="Lipzen A."/>
            <person name="Yan J."/>
            <person name="Wang M."/>
            <person name="Ng V."/>
            <person name="Grigoriev I.V."/>
            <person name="Spatafora J.W."/>
            <person name="Magnuson J.K."/>
            <person name="Baker S.E."/>
            <person name="Pomraning K.R."/>
        </authorList>
    </citation>
    <scope>NUCLEOTIDE SEQUENCE [LARGE SCALE GENOMIC DNA]</scope>
    <source>
        <strain evidence="5 6">Phaff 52-87</strain>
    </source>
</reference>
<comment type="caution">
    <text evidence="5">The sequence shown here is derived from an EMBL/GenBank/DDBJ whole genome shotgun (WGS) entry which is preliminary data.</text>
</comment>
<evidence type="ECO:0000256" key="4">
    <source>
        <dbReference type="SAM" id="Phobius"/>
    </source>
</evidence>
<feature type="region of interest" description="Disordered" evidence="3">
    <location>
        <begin position="1"/>
        <end position="53"/>
    </location>
</feature>
<dbReference type="Gene3D" id="3.40.50.1240">
    <property type="entry name" value="Phosphoglycerate mutase-like"/>
    <property type="match status" value="1"/>
</dbReference>
<feature type="compositionally biased region" description="Basic and acidic residues" evidence="3">
    <location>
        <begin position="1"/>
        <end position="16"/>
    </location>
</feature>
<feature type="compositionally biased region" description="Low complexity" evidence="3">
    <location>
        <begin position="26"/>
        <end position="50"/>
    </location>
</feature>
<dbReference type="PROSITE" id="PS00778">
    <property type="entry name" value="HIS_ACID_PHOSPHAT_2"/>
    <property type="match status" value="1"/>
</dbReference>
<keyword evidence="4" id="KW-0472">Membrane</keyword>
<dbReference type="CDD" id="cd07061">
    <property type="entry name" value="HP_HAP_like"/>
    <property type="match status" value="1"/>
</dbReference>
<gene>
    <name evidence="5" type="ORF">BZA70DRAFT_295146</name>
</gene>
<accession>A0ABR1F678</accession>
<dbReference type="EMBL" id="JBBJBU010000005">
    <property type="protein sequence ID" value="KAK7205349.1"/>
    <property type="molecule type" value="Genomic_DNA"/>
</dbReference>
<keyword evidence="4" id="KW-1133">Transmembrane helix</keyword>
<organism evidence="5 6">
    <name type="scientific">Myxozyma melibiosi</name>
    <dbReference type="NCBI Taxonomy" id="54550"/>
    <lineage>
        <taxon>Eukaryota</taxon>
        <taxon>Fungi</taxon>
        <taxon>Dikarya</taxon>
        <taxon>Ascomycota</taxon>
        <taxon>Saccharomycotina</taxon>
        <taxon>Lipomycetes</taxon>
        <taxon>Lipomycetales</taxon>
        <taxon>Lipomycetaceae</taxon>
        <taxon>Myxozyma</taxon>
    </lineage>
</organism>
<sequence length="613" mass="68191">MANETRKNNGDYDPLLHDGQPALPRSSTEVDTSSSSSSTPSAEPSVATTTDNGSTVDLEADLEAVAAEQLAPTTTTQSTPTRFRRVRSAATEPALKKLIVILIVPAVVLFIVFFFISRMSKTPSRDASPIAAPTGISFASGFNMKQSWGSLSPYYETGKAWPGISEMAGKGYYGLPHAQCSFKQVHVLHRHAERYPTGGAFDKINEMAEKLYGMTEKPAEELSWISDWRQTMNDELLLASGVATEFTSGSMFWETHGRFLFNATDKGEMFYHPTLNVYPNGTARPKIVLRTTDQSRINTSAHAWAAGFFGIYSGEPNAPVDDDDLYKMVYMSERAFENNTLASYYSCPNSQSKRFTIGSRIYREWVNIFLKDATERLNKLLPTANLTPMDIYSVMAMCAYETAAYGYSRFCELFTEKEWYGYEYRDALEFWGDASLGSAVGAAQGVGWLKELQARLEGHLLTEPYGSINVTITSSEETFPLDQLFYMDMTHDTIILAILTALGLPFGQLPSDTLLQPRLFVASRLTPFGARLYVELIDCPEFDETMVRLKLNGRVMPLVGVGECPADEDGFCSLTTFIDALRIATEKVDYDNACFGIPKGWENAPEFHRPLDE</sequence>
<evidence type="ECO:0000256" key="1">
    <source>
        <dbReference type="ARBA" id="ARBA00005375"/>
    </source>
</evidence>
<keyword evidence="2" id="KW-0378">Hydrolase</keyword>
<comment type="similarity">
    <text evidence="1">Belongs to the histidine acid phosphatase family.</text>
</comment>
<dbReference type="PANTHER" id="PTHR20963:SF43">
    <property type="entry name" value="PUTATIVE (AFU_ORTHOLOGUE AFUA_7G01240)-RELATED"/>
    <property type="match status" value="1"/>
</dbReference>
<dbReference type="GeneID" id="90039989"/>
<name>A0ABR1F678_9ASCO</name>
<dbReference type="InterPro" id="IPR000560">
    <property type="entry name" value="His_Pase_clade-2"/>
</dbReference>
<dbReference type="Proteomes" id="UP001498771">
    <property type="component" value="Unassembled WGS sequence"/>
</dbReference>
<evidence type="ECO:0000313" key="6">
    <source>
        <dbReference type="Proteomes" id="UP001498771"/>
    </source>
</evidence>
<keyword evidence="6" id="KW-1185">Reference proteome</keyword>
<feature type="transmembrane region" description="Helical" evidence="4">
    <location>
        <begin position="94"/>
        <end position="116"/>
    </location>
</feature>
<evidence type="ECO:0000256" key="3">
    <source>
        <dbReference type="SAM" id="MobiDB-lite"/>
    </source>
</evidence>
<evidence type="ECO:0000256" key="2">
    <source>
        <dbReference type="ARBA" id="ARBA00022801"/>
    </source>
</evidence>
<protein>
    <submittedName>
        <fullName evidence="5">Phytase</fullName>
    </submittedName>
</protein>
<evidence type="ECO:0000313" key="5">
    <source>
        <dbReference type="EMBL" id="KAK7205349.1"/>
    </source>
</evidence>
<keyword evidence="4" id="KW-0812">Transmembrane</keyword>
<proteinExistence type="inferred from homology"/>
<dbReference type="InterPro" id="IPR029033">
    <property type="entry name" value="His_PPase_superfam"/>
</dbReference>
<dbReference type="SUPFAM" id="SSF53254">
    <property type="entry name" value="Phosphoglycerate mutase-like"/>
    <property type="match status" value="1"/>
</dbReference>
<dbReference type="PANTHER" id="PTHR20963">
    <property type="entry name" value="MULTIPLE INOSITOL POLYPHOSPHATE PHOSPHATASE-RELATED"/>
    <property type="match status" value="1"/>
</dbReference>
<dbReference type="Pfam" id="PF00328">
    <property type="entry name" value="His_Phos_2"/>
    <property type="match status" value="1"/>
</dbReference>
<dbReference type="InterPro" id="IPR033379">
    <property type="entry name" value="Acid_Pase_AS"/>
</dbReference>
<dbReference type="RefSeq" id="XP_064768382.1">
    <property type="nucleotide sequence ID" value="XM_064914477.1"/>
</dbReference>